<feature type="domain" description="MULE transposase" evidence="1">
    <location>
        <begin position="19"/>
        <end position="80"/>
    </location>
</feature>
<reference evidence="2 3" key="1">
    <citation type="submission" date="2019-01" db="EMBL/GenBank/DDBJ databases">
        <title>Sequencing of cultivated peanut Arachis hypogaea provides insights into genome evolution and oil improvement.</title>
        <authorList>
            <person name="Chen X."/>
        </authorList>
    </citation>
    <scope>NUCLEOTIDE SEQUENCE [LARGE SCALE GENOMIC DNA]</scope>
    <source>
        <strain evidence="3">cv. Fuhuasheng</strain>
        <tissue evidence="2">Leaves</tissue>
    </source>
</reference>
<evidence type="ECO:0000313" key="2">
    <source>
        <dbReference type="EMBL" id="RYR08008.1"/>
    </source>
</evidence>
<dbReference type="STRING" id="3818.A0A444Z1F5"/>
<evidence type="ECO:0000313" key="3">
    <source>
        <dbReference type="Proteomes" id="UP000289738"/>
    </source>
</evidence>
<keyword evidence="3" id="KW-1185">Reference proteome</keyword>
<gene>
    <name evidence="2" type="ORF">Ahy_B05g075531</name>
</gene>
<dbReference type="PANTHER" id="PTHR47718:SF13">
    <property type="entry name" value="OS09G0290500 PROTEIN"/>
    <property type="match status" value="1"/>
</dbReference>
<sequence>MDYYLCCLSVSTTMISRPYCALLENEKTPSYEWVFIQWVKCIGTTPQGIITDQCRSMFGAIRKTLPDTCHRWCIWHIMKKLPHKLRGYYRYRELYADLTDIMSKTYKTAHACQVRYCKVTLRALIDNSLVLGFICFVFKVSILRMTFMMTDECGFPYFSRVNFGLL</sequence>
<name>A0A444Z1F5_ARAHY</name>
<comment type="caution">
    <text evidence="2">The sequence shown here is derived from an EMBL/GenBank/DDBJ whole genome shotgun (WGS) entry which is preliminary data.</text>
</comment>
<dbReference type="InterPro" id="IPR018289">
    <property type="entry name" value="MULE_transposase_dom"/>
</dbReference>
<dbReference type="Proteomes" id="UP000289738">
    <property type="component" value="Chromosome B05"/>
</dbReference>
<organism evidence="2 3">
    <name type="scientific">Arachis hypogaea</name>
    <name type="common">Peanut</name>
    <dbReference type="NCBI Taxonomy" id="3818"/>
    <lineage>
        <taxon>Eukaryota</taxon>
        <taxon>Viridiplantae</taxon>
        <taxon>Streptophyta</taxon>
        <taxon>Embryophyta</taxon>
        <taxon>Tracheophyta</taxon>
        <taxon>Spermatophyta</taxon>
        <taxon>Magnoliopsida</taxon>
        <taxon>eudicotyledons</taxon>
        <taxon>Gunneridae</taxon>
        <taxon>Pentapetalae</taxon>
        <taxon>rosids</taxon>
        <taxon>fabids</taxon>
        <taxon>Fabales</taxon>
        <taxon>Fabaceae</taxon>
        <taxon>Papilionoideae</taxon>
        <taxon>50 kb inversion clade</taxon>
        <taxon>dalbergioids sensu lato</taxon>
        <taxon>Dalbergieae</taxon>
        <taxon>Pterocarpus clade</taxon>
        <taxon>Arachis</taxon>
    </lineage>
</organism>
<dbReference type="Pfam" id="PF10551">
    <property type="entry name" value="MULE"/>
    <property type="match status" value="1"/>
</dbReference>
<accession>A0A444Z1F5</accession>
<protein>
    <recommendedName>
        <fullName evidence="1">MULE transposase domain-containing protein</fullName>
    </recommendedName>
</protein>
<dbReference type="EMBL" id="SDMP01000015">
    <property type="protein sequence ID" value="RYR08008.1"/>
    <property type="molecule type" value="Genomic_DNA"/>
</dbReference>
<dbReference type="PANTHER" id="PTHR47718">
    <property type="entry name" value="OS01G0519700 PROTEIN"/>
    <property type="match status" value="1"/>
</dbReference>
<dbReference type="AlphaFoldDB" id="A0A444Z1F5"/>
<proteinExistence type="predicted"/>
<evidence type="ECO:0000259" key="1">
    <source>
        <dbReference type="Pfam" id="PF10551"/>
    </source>
</evidence>